<evidence type="ECO:0000313" key="11">
    <source>
        <dbReference type="EMBL" id="CAE6464094.1"/>
    </source>
</evidence>
<evidence type="ECO:0000256" key="3">
    <source>
        <dbReference type="ARBA" id="ARBA00022723"/>
    </source>
</evidence>
<organism evidence="11 12">
    <name type="scientific">Rhizoctonia solani</name>
    <dbReference type="NCBI Taxonomy" id="456999"/>
    <lineage>
        <taxon>Eukaryota</taxon>
        <taxon>Fungi</taxon>
        <taxon>Dikarya</taxon>
        <taxon>Basidiomycota</taxon>
        <taxon>Agaricomycotina</taxon>
        <taxon>Agaricomycetes</taxon>
        <taxon>Cantharellales</taxon>
        <taxon>Ceratobasidiaceae</taxon>
        <taxon>Rhizoctonia</taxon>
    </lineage>
</organism>
<feature type="chain" id="PRO_5034277532" description="Peptidase M43 pregnancy-associated plasma-A domain-containing protein" evidence="9">
    <location>
        <begin position="21"/>
        <end position="293"/>
    </location>
</feature>
<comment type="caution">
    <text evidence="11">The sequence shown here is derived from an EMBL/GenBank/DDBJ whole genome shotgun (WGS) entry which is preliminary data.</text>
</comment>
<sequence>MVTFTRLLTALLTLATSTLALPTNNATSSTRGSVDLVCGADSPPRSGLPKSDEARLAPSFVLAVPATRVINVYWNVIHKNNTYNGGYLSSAQVNSAISALNSQFSGSGITFQRSALKYTKNAQWFDNVDNEGNIQFATAMKNKLHVGTAKALNVYSVGFTFSDLGAFATFPWWYTDAPKLDGVVFKWNTTPGGSLINYNQGKILTHEVGHWAGLYHTFQGGCSDSKGDYVSDTPAEASAAKGCPVNRDSCPNLAGRDPIRNHMDYTYDTCKTNPFTKGQIARMKQAMQVYRAN</sequence>
<evidence type="ECO:0000256" key="9">
    <source>
        <dbReference type="SAM" id="SignalP"/>
    </source>
</evidence>
<evidence type="ECO:0000256" key="5">
    <source>
        <dbReference type="ARBA" id="ARBA00022801"/>
    </source>
</evidence>
<dbReference type="EMBL" id="CAJMWX010001058">
    <property type="protein sequence ID" value="CAE6464094.1"/>
    <property type="molecule type" value="Genomic_DNA"/>
</dbReference>
<dbReference type="GO" id="GO:0006508">
    <property type="term" value="P:proteolysis"/>
    <property type="evidence" value="ECO:0007669"/>
    <property type="project" value="UniProtKB-KW"/>
</dbReference>
<evidence type="ECO:0000256" key="2">
    <source>
        <dbReference type="ARBA" id="ARBA00022670"/>
    </source>
</evidence>
<name>A0A8H3BQQ7_9AGAM</name>
<dbReference type="Gene3D" id="3.40.390.10">
    <property type="entry name" value="Collagenase (Catalytic Domain)"/>
    <property type="match status" value="1"/>
</dbReference>
<keyword evidence="7" id="KW-0482">Metalloprotease</keyword>
<dbReference type="InterPro" id="IPR008754">
    <property type="entry name" value="Peptidase_M43"/>
</dbReference>
<keyword evidence="6" id="KW-0862">Zinc</keyword>
<feature type="domain" description="Peptidase M43 pregnancy-associated plasma-A" evidence="10">
    <location>
        <begin position="196"/>
        <end position="287"/>
    </location>
</feature>
<dbReference type="InterPro" id="IPR024079">
    <property type="entry name" value="MetalloPept_cat_dom_sf"/>
</dbReference>
<proteinExistence type="inferred from homology"/>
<evidence type="ECO:0000256" key="8">
    <source>
        <dbReference type="ARBA" id="ARBA00023157"/>
    </source>
</evidence>
<keyword evidence="3" id="KW-0479">Metal-binding</keyword>
<comment type="similarity">
    <text evidence="1">Belongs to the peptidase M43B family.</text>
</comment>
<keyword evidence="8" id="KW-1015">Disulfide bond</keyword>
<protein>
    <recommendedName>
        <fullName evidence="10">Peptidase M43 pregnancy-associated plasma-A domain-containing protein</fullName>
    </recommendedName>
</protein>
<dbReference type="CDD" id="cd04275">
    <property type="entry name" value="ZnMc_pappalysin_like"/>
    <property type="match status" value="1"/>
</dbReference>
<evidence type="ECO:0000259" key="10">
    <source>
        <dbReference type="Pfam" id="PF05572"/>
    </source>
</evidence>
<accession>A0A8H3BQQ7</accession>
<evidence type="ECO:0000256" key="4">
    <source>
        <dbReference type="ARBA" id="ARBA00022729"/>
    </source>
</evidence>
<keyword evidence="4 9" id="KW-0732">Signal</keyword>
<dbReference type="Pfam" id="PF05572">
    <property type="entry name" value="Peptidase_M43"/>
    <property type="match status" value="1"/>
</dbReference>
<evidence type="ECO:0000256" key="6">
    <source>
        <dbReference type="ARBA" id="ARBA00022833"/>
    </source>
</evidence>
<evidence type="ECO:0000256" key="1">
    <source>
        <dbReference type="ARBA" id="ARBA00008721"/>
    </source>
</evidence>
<dbReference type="GO" id="GO:0046872">
    <property type="term" value="F:metal ion binding"/>
    <property type="evidence" value="ECO:0007669"/>
    <property type="project" value="UniProtKB-KW"/>
</dbReference>
<keyword evidence="2" id="KW-0645">Protease</keyword>
<evidence type="ECO:0000313" key="12">
    <source>
        <dbReference type="Proteomes" id="UP000663888"/>
    </source>
</evidence>
<dbReference type="PANTHER" id="PTHR47466">
    <property type="match status" value="1"/>
</dbReference>
<reference evidence="11" key="1">
    <citation type="submission" date="2021-01" db="EMBL/GenBank/DDBJ databases">
        <authorList>
            <person name="Kaushik A."/>
        </authorList>
    </citation>
    <scope>NUCLEOTIDE SEQUENCE</scope>
    <source>
        <strain evidence="11">AG4-R118</strain>
    </source>
</reference>
<keyword evidence="5" id="KW-0378">Hydrolase</keyword>
<evidence type="ECO:0000256" key="7">
    <source>
        <dbReference type="ARBA" id="ARBA00023049"/>
    </source>
</evidence>
<gene>
    <name evidence="11" type="ORF">RDB_LOCUS95420</name>
</gene>
<dbReference type="SUPFAM" id="SSF55486">
    <property type="entry name" value="Metalloproteases ('zincins'), catalytic domain"/>
    <property type="match status" value="1"/>
</dbReference>
<dbReference type="GO" id="GO:0008237">
    <property type="term" value="F:metallopeptidase activity"/>
    <property type="evidence" value="ECO:0007669"/>
    <property type="project" value="UniProtKB-KW"/>
</dbReference>
<dbReference type="Proteomes" id="UP000663888">
    <property type="component" value="Unassembled WGS sequence"/>
</dbReference>
<dbReference type="PANTHER" id="PTHR47466:SF1">
    <property type="entry name" value="METALLOPROTEASE MEP1 (AFU_ORTHOLOGUE AFUA_1G07730)-RELATED"/>
    <property type="match status" value="1"/>
</dbReference>
<feature type="signal peptide" evidence="9">
    <location>
        <begin position="1"/>
        <end position="20"/>
    </location>
</feature>
<dbReference type="AlphaFoldDB" id="A0A8H3BQQ7"/>